<feature type="compositionally biased region" description="Pro residues" evidence="5">
    <location>
        <begin position="43"/>
        <end position="56"/>
    </location>
</feature>
<feature type="compositionally biased region" description="Basic and acidic residues" evidence="5">
    <location>
        <begin position="1525"/>
        <end position="1536"/>
    </location>
</feature>
<dbReference type="RefSeq" id="XP_067083018.1">
    <property type="nucleotide sequence ID" value="XM_067226917.1"/>
</dbReference>
<dbReference type="Pfam" id="PF00520">
    <property type="entry name" value="Ion_trans"/>
    <property type="match status" value="4"/>
</dbReference>
<feature type="transmembrane region" description="Helical" evidence="6">
    <location>
        <begin position="2145"/>
        <end position="2164"/>
    </location>
</feature>
<feature type="transmembrane region" description="Helical" evidence="6">
    <location>
        <begin position="1209"/>
        <end position="1226"/>
    </location>
</feature>
<feature type="compositionally biased region" description="Basic and acidic residues" evidence="5">
    <location>
        <begin position="15"/>
        <end position="40"/>
    </location>
</feature>
<feature type="transmembrane region" description="Helical" evidence="6">
    <location>
        <begin position="331"/>
        <end position="351"/>
    </location>
</feature>
<name>A0A1G4IJ29_TRYEQ</name>
<proteinExistence type="predicted"/>
<dbReference type="Gene3D" id="1.10.287.70">
    <property type="match status" value="4"/>
</dbReference>
<feature type="compositionally biased region" description="Polar residues" evidence="5">
    <location>
        <begin position="1505"/>
        <end position="1515"/>
    </location>
</feature>
<dbReference type="EMBL" id="CZPT02001883">
    <property type="protein sequence ID" value="SCU72537.1"/>
    <property type="molecule type" value="Genomic_DNA"/>
</dbReference>
<feature type="region of interest" description="Disordered" evidence="5">
    <location>
        <begin position="1449"/>
        <end position="1555"/>
    </location>
</feature>
<feature type="transmembrane region" description="Helical" evidence="6">
    <location>
        <begin position="1897"/>
        <end position="1922"/>
    </location>
</feature>
<dbReference type="Proteomes" id="UP000195570">
    <property type="component" value="Unassembled WGS sequence"/>
</dbReference>
<dbReference type="Gene3D" id="1.10.238.10">
    <property type="entry name" value="EF-hand"/>
    <property type="match status" value="1"/>
</dbReference>
<feature type="region of interest" description="Disordered" evidence="5">
    <location>
        <begin position="2521"/>
        <end position="2693"/>
    </location>
</feature>
<evidence type="ECO:0000313" key="8">
    <source>
        <dbReference type="EMBL" id="SCU72537.1"/>
    </source>
</evidence>
<keyword evidence="3 6" id="KW-1133">Transmembrane helix</keyword>
<dbReference type="Gene3D" id="1.20.120.350">
    <property type="entry name" value="Voltage-gated potassium channels. Chain C"/>
    <property type="match status" value="4"/>
</dbReference>
<sequence>MAEPPPPQPLRKGFFRADPHGLRPPESPRDAEEPENHDIVEDPPLPSSRNLPPPRLRPMGGGPPLAGAEAAATSHSNNRPSPGEVPPLPRPGTTTAVTSAQYNSLTPRQELFSSPQTAVEENIPAGYDNQMNVTSNDFSHSQDTGIKRIGDGATGSSAKTRSTIAHAPSGRFSEVVQERPPIESVEQLCQLQTLAHPVERFFVEYQPMATRGCRSTQVPVEEDEALFNHLAEYTDDDSFFSSGSAVLEEDTRRLQNDPLRGRAIRSVFETLSLRSLTKGRIPYELEDQERSSAPWLKQVHQRAIALHHSSFFIFPAGMKARVIAYNILHHWLTEMLLMLIILVYSMMTAAWSRDTWPTLEKPSFMFFADVFFLCIYAIEFVARLFTSGAVSHSRAYFRSPWHCLDAAVLLLMILNCTNLQSMWNFSAFRLIRVLKSSTYVPIPINMKLLAKSLLRSTSNVVKVSTILFYVLLFFSLVGLQLFSGVLQHRCVSPTTKNVTNQLCRFNHSEKNESYYHGATCPSPHLCVADTYGNPHHGYRSFDSVGHSFLSAFQIMTFQGWTSLLQETSDTTSVAAILYFFLAILICAWIIPSLYLGVFIEKIEKTRRLFVQKQLQLFDGMLLEQRQRLNEAIKLRDFVERDESGKLRRHPIELIRSASRRIQRSKLSNSQTSIATESESGEPAVVVKKPIGDTTKGRSRWTDEQRVQLHLSLTRQRDIASGGERRRRVVIKNDGEISGGTAGLHSQRKGSESIGERAMMVTGDFALGGRVGVVQHHPLTHTIGAAHGTDLPLAVRLDNEEEQLRFLKDYQNPIDNDIMRRTNTFEDTNGNLHPSFVLTSTQRRGGSFDEASNTIRTTTEAAGVIPSRHSATLNGHNTSRMDSNGSLDEPTSKTQTVSKRGSPMPRLSSGQVPEVIIHDPEGGDFRFAETRSQKWGIVRNILHMFTEGYPRIITQYIREHRRMQRRFGLTPLNYVNKYEDDVLRKLRQRRVLQVKEPGAPSQTSRASGDEELVEVNGNKVILTDSDDIGDLSPIQMATNIVRNVPVTPFGAVMLVIVIVNGIFNATRYFQQPEYWETALFVLGIIFTSFFVLEIVVRVIGLGLVSFLLDFNNLLDVTVTILGFVELAYARSNVVTVLNWVRLLRLFRTLPFAPMRRVSRVLLLGFADMLYALFFFSIYMFMWILIGMSFFGGPNGMVDHTFQDYYTRGNFDTFSGASFAVSQAFSYTREEWVYLTWNGMQSRGEYTVLYFMAVVGVAFIARYFFVAVFAWAWQSEEEEEENYAAIAKGGSGGRREVTRLRWFDFTVWRSFKHIHGGFERRDVAPDEVFHLNEDMRKQLRIAEAKERFTKEALAQTDLAMSQRRMGSPMASPSATMGYNTDGYAPAAQVGTAPRYVNVGGQLQRHINPSVDFVDAQVPPLNAPISQFQAENAQLRFARRYSTVPASVYTPVIQDDGIDRPSPSARSSPSDAGERSGELGGESQQNGQEEGDGQYSPRGVSPNGTGGRATSTGLQRKSSVLGRFPRLGYDRAAGKKDGGSRSVSASAMQQTGDGNELRGDYVNEGEVNGGSMVYEHILYPGPRLRYKHVMRNQYVRVFERCLDCNTYQQMPLRAPPNVQQRTPEELHAEHCHMAAVRSSRQLVLNAIMGYVRLQKDINQPPTRDAVETVLGQAWSCGMLLFETIEYLSCSDIEQREYRTWDRTLEALQLQQWLIGLHVGEEQVGRATLAYTLAHRKREKLAVEHKSFELSWRQRSFFFISPSNPVRRLSTRIIQSRWFDIFILTVIFIASFCLCFHIPGKANDPETGFVVLRAFDGIFTCIFLVEMIMKWISMGVILFRPEAYFWHWWNVFDFVIVIVSLIGLADQHSALRSIKVLRCFRILIPMRVSNFNRSLSKISSALLDCLPTVANILLLFFINYFVWAVLAVRLLNGLTHSCSDPSFVDITACEDAKHEWLPKVRNFDSFFQSLLTMIEVSVGSKWLDVIYTGVNGRTSEHAPMDDHYLARGFFFIVYYYVSHLILFSLFTASMIYSYLLTKNAAEGVLGITFEHQLWIRMQRMTLQLKPRVKLVPLCNHVSQFLHNVVIRPIFEVVGASVLLLNILTMALHWYGETKSKASVLAAFQYVWMFYFTVEAAMKIGAHGMRAFSRWAFSFDFFVLLLSFIGLIVDAASSEGMPFNVNVLRMLRLGRFFSAAKVFKPMRKQFSLLHEVLIRSAVSLANVTLILFLGVFVFTVLGLHLVGGVPVGEGGYFDDRYTNFNNFGNSLMMTFRLTTLENWSPSLREGMNVTRKCTEDDCSVNYGSAFYCLLLLVFLGLIVLSFYMAVIVDHYVTAARMNTSITRIEDLRRFRDLWSEFDPNGALVLHTHELPKLLESLRPPLGLTSRHNRVELLRLLREYDIPNHRGKVHYHEVLLPLARRVLAMAFSRDTMDYRTTFDTLWRHSEKSLRALPTVLGKRSHATAAQHFAASYVQAVCRRKKACREVQRVRSELWHEGRAVCDELGLPYADYGFGNLLLEGPDPMRDLVPRSASAASSGGKGTRKGASEAENAASSPLWRAGQAESPSSPRSEGETIDGRAPAARLPGAYQPAIEEREKRFGPDVPNALRRHETRSEKLRRKDEERMLQSTPDDAVSSPVSNVRSNSQRVNVGEYQPPLGTDPTSWLGSNVNRGSTVGGPTTESRTSSVMPAPQGPTAPE</sequence>
<feature type="compositionally biased region" description="Polar residues" evidence="5">
    <location>
        <begin position="1538"/>
        <end position="1550"/>
    </location>
</feature>
<dbReference type="VEuPathDB" id="TriTrypDB:TEOVI_000411400"/>
<keyword evidence="4 6" id="KW-0472">Membrane</keyword>
<evidence type="ECO:0000256" key="6">
    <source>
        <dbReference type="SAM" id="Phobius"/>
    </source>
</evidence>
<feature type="transmembrane region" description="Helical" evidence="6">
    <location>
        <begin position="2113"/>
        <end position="2133"/>
    </location>
</feature>
<feature type="compositionally biased region" description="Polar residues" evidence="5">
    <location>
        <begin position="868"/>
        <end position="885"/>
    </location>
</feature>
<feature type="transmembrane region" description="Helical" evidence="6">
    <location>
        <begin position="1840"/>
        <end position="1861"/>
    </location>
</feature>
<dbReference type="SUPFAM" id="SSF81324">
    <property type="entry name" value="Voltage-gated potassium channels"/>
    <property type="match status" value="4"/>
</dbReference>
<feature type="domain" description="Ion transport" evidence="7">
    <location>
        <begin position="2084"/>
        <end position="2329"/>
    </location>
</feature>
<feature type="transmembrane region" description="Helical" evidence="6">
    <location>
        <begin position="2005"/>
        <end position="2031"/>
    </location>
</feature>
<feature type="region of interest" description="Disordered" evidence="5">
    <location>
        <begin position="868"/>
        <end position="908"/>
    </location>
</feature>
<feature type="domain" description="Ion transport" evidence="7">
    <location>
        <begin position="333"/>
        <end position="606"/>
    </location>
</feature>
<dbReference type="GeneID" id="92378054"/>
<feature type="transmembrane region" description="Helical" evidence="6">
    <location>
        <begin position="2215"/>
        <end position="2237"/>
    </location>
</feature>
<feature type="compositionally biased region" description="Low complexity" evidence="5">
    <location>
        <begin position="2629"/>
        <end position="2645"/>
    </location>
</feature>
<dbReference type="InterPro" id="IPR027359">
    <property type="entry name" value="Volt_channel_dom_sf"/>
</dbReference>
<feature type="region of interest" description="Disordered" evidence="5">
    <location>
        <begin position="1"/>
        <end position="95"/>
    </location>
</feature>
<evidence type="ECO:0000313" key="9">
    <source>
        <dbReference type="Proteomes" id="UP000195570"/>
    </source>
</evidence>
<feature type="compositionally biased region" description="Basic and acidic residues" evidence="5">
    <location>
        <begin position="2603"/>
        <end position="2620"/>
    </location>
</feature>
<feature type="transmembrane region" description="Helical" evidence="6">
    <location>
        <begin position="1119"/>
        <end position="1139"/>
    </location>
</feature>
<feature type="transmembrane region" description="Helical" evidence="6">
    <location>
        <begin position="363"/>
        <end position="382"/>
    </location>
</feature>
<evidence type="ECO:0000256" key="5">
    <source>
        <dbReference type="SAM" id="MobiDB-lite"/>
    </source>
</evidence>
<evidence type="ECO:0000259" key="7">
    <source>
        <dbReference type="Pfam" id="PF00520"/>
    </source>
</evidence>
<dbReference type="InterPro" id="IPR043203">
    <property type="entry name" value="VGCC_Ca_Na"/>
</dbReference>
<keyword evidence="2 6" id="KW-0812">Transmembrane</keyword>
<feature type="transmembrane region" description="Helical" evidence="6">
    <location>
        <begin position="1246"/>
        <end position="1271"/>
    </location>
</feature>
<feature type="domain" description="Ion transport" evidence="7">
    <location>
        <begin position="1772"/>
        <end position="2030"/>
    </location>
</feature>
<gene>
    <name evidence="8" type="ORF">TEOVI_000411400</name>
</gene>
<dbReference type="InterPro" id="IPR005821">
    <property type="entry name" value="Ion_trans_dom"/>
</dbReference>
<evidence type="ECO:0000256" key="2">
    <source>
        <dbReference type="ARBA" id="ARBA00022692"/>
    </source>
</evidence>
<keyword evidence="9" id="KW-1185">Reference proteome</keyword>
<evidence type="ECO:0000256" key="4">
    <source>
        <dbReference type="ARBA" id="ARBA00023136"/>
    </source>
</evidence>
<feature type="transmembrane region" description="Helical" evidence="6">
    <location>
        <begin position="1077"/>
        <end position="1107"/>
    </location>
</feature>
<feature type="transmembrane region" description="Helical" evidence="6">
    <location>
        <begin position="466"/>
        <end position="486"/>
    </location>
</feature>
<feature type="transmembrane region" description="Helical" evidence="6">
    <location>
        <begin position="1806"/>
        <end position="1828"/>
    </location>
</feature>
<comment type="caution">
    <text evidence="8">The sequence shown here is derived from an EMBL/GenBank/DDBJ whole genome shotgun (WGS) entry which is preliminary data.</text>
</comment>
<dbReference type="GO" id="GO:0001518">
    <property type="term" value="C:voltage-gated sodium channel complex"/>
    <property type="evidence" value="ECO:0007669"/>
    <property type="project" value="TreeGrafter"/>
</dbReference>
<feature type="transmembrane region" description="Helical" evidence="6">
    <location>
        <begin position="575"/>
        <end position="599"/>
    </location>
</feature>
<feature type="domain" description="Ion transport" evidence="7">
    <location>
        <begin position="1048"/>
        <end position="1265"/>
    </location>
</feature>
<feature type="transmembrane region" description="Helical" evidence="6">
    <location>
        <begin position="1774"/>
        <end position="1794"/>
    </location>
</feature>
<evidence type="ECO:0000256" key="1">
    <source>
        <dbReference type="ARBA" id="ARBA00004141"/>
    </source>
</evidence>
<dbReference type="FunFam" id="1.10.238.10:FF:000536">
    <property type="entry name" value="Calcium channel protein, putative"/>
    <property type="match status" value="1"/>
</dbReference>
<dbReference type="PANTHER" id="PTHR10037">
    <property type="entry name" value="VOLTAGE-GATED CATION CHANNEL CALCIUM AND SODIUM"/>
    <property type="match status" value="1"/>
</dbReference>
<accession>A0A1G4IJ29</accession>
<feature type="transmembrane region" description="Helical" evidence="6">
    <location>
        <begin position="2299"/>
        <end position="2323"/>
    </location>
</feature>
<dbReference type="GO" id="GO:0005248">
    <property type="term" value="F:voltage-gated sodium channel activity"/>
    <property type="evidence" value="ECO:0007669"/>
    <property type="project" value="TreeGrafter"/>
</dbReference>
<feature type="compositionally biased region" description="Low complexity" evidence="5">
    <location>
        <begin position="1457"/>
        <end position="1468"/>
    </location>
</feature>
<feature type="transmembrane region" description="Helical" evidence="6">
    <location>
        <begin position="1159"/>
        <end position="1189"/>
    </location>
</feature>
<feature type="transmembrane region" description="Helical" evidence="6">
    <location>
        <begin position="1045"/>
        <end position="1065"/>
    </location>
</feature>
<organism evidence="8 9">
    <name type="scientific">Trypanosoma equiperdum</name>
    <dbReference type="NCBI Taxonomy" id="5694"/>
    <lineage>
        <taxon>Eukaryota</taxon>
        <taxon>Discoba</taxon>
        <taxon>Euglenozoa</taxon>
        <taxon>Kinetoplastea</taxon>
        <taxon>Metakinetoplastina</taxon>
        <taxon>Trypanosomatida</taxon>
        <taxon>Trypanosomatidae</taxon>
        <taxon>Trypanosoma</taxon>
    </lineage>
</organism>
<evidence type="ECO:0000256" key="3">
    <source>
        <dbReference type="ARBA" id="ARBA00022989"/>
    </source>
</evidence>
<feature type="transmembrane region" description="Helical" evidence="6">
    <location>
        <begin position="403"/>
        <end position="423"/>
    </location>
</feature>
<protein>
    <submittedName>
        <fullName evidence="8">Voltage-dependent calcium channel subunit, putative</fullName>
    </submittedName>
</protein>
<reference evidence="8" key="1">
    <citation type="submission" date="2016-09" db="EMBL/GenBank/DDBJ databases">
        <authorList>
            <person name="Hebert L."/>
            <person name="Moumen B."/>
        </authorList>
    </citation>
    <scope>NUCLEOTIDE SEQUENCE [LARGE SCALE GENOMIC DNA]</scope>
    <source>
        <strain evidence="8">OVI</strain>
    </source>
</reference>
<comment type="subcellular location">
    <subcellularLocation>
        <location evidence="1">Membrane</location>
        <topology evidence="1">Multi-pass membrane protein</topology>
    </subcellularLocation>
</comment>
<dbReference type="PANTHER" id="PTHR10037:SF62">
    <property type="entry name" value="SODIUM CHANNEL PROTEIN 60E"/>
    <property type="match status" value="1"/>
</dbReference>
<feature type="transmembrane region" description="Helical" evidence="6">
    <location>
        <begin position="2085"/>
        <end position="2107"/>
    </location>
</feature>
<feature type="compositionally biased region" description="Polar residues" evidence="5">
    <location>
        <begin position="2655"/>
        <end position="2682"/>
    </location>
</feature>